<sequence length="71" mass="8036">MLFSFSYASAQETPQKKRSTTKTDTVHKQNTSRSKTDTVNKQRTEKKKGMSKSTNKQTTAPRKDSINGTRP</sequence>
<keyword evidence="3" id="KW-1185">Reference proteome</keyword>
<name>A0ABP7G7T5_9FLAO</name>
<feature type="region of interest" description="Disordered" evidence="1">
    <location>
        <begin position="1"/>
        <end position="71"/>
    </location>
</feature>
<organism evidence="2 3">
    <name type="scientific">Flavobacterium ginsengiterrae</name>
    <dbReference type="NCBI Taxonomy" id="871695"/>
    <lineage>
        <taxon>Bacteria</taxon>
        <taxon>Pseudomonadati</taxon>
        <taxon>Bacteroidota</taxon>
        <taxon>Flavobacteriia</taxon>
        <taxon>Flavobacteriales</taxon>
        <taxon>Flavobacteriaceae</taxon>
        <taxon>Flavobacterium</taxon>
    </lineage>
</organism>
<gene>
    <name evidence="2" type="ORF">GCM10022423_03830</name>
</gene>
<dbReference type="EMBL" id="BAABDU010000002">
    <property type="protein sequence ID" value="GAA3756836.1"/>
    <property type="molecule type" value="Genomic_DNA"/>
</dbReference>
<evidence type="ECO:0000256" key="1">
    <source>
        <dbReference type="SAM" id="MobiDB-lite"/>
    </source>
</evidence>
<accession>A0ABP7G7T5</accession>
<feature type="compositionally biased region" description="Polar residues" evidence="1">
    <location>
        <begin position="1"/>
        <end position="13"/>
    </location>
</feature>
<feature type="compositionally biased region" description="Polar residues" evidence="1">
    <location>
        <begin position="51"/>
        <end position="71"/>
    </location>
</feature>
<protein>
    <submittedName>
        <fullName evidence="2">Uncharacterized protein</fullName>
    </submittedName>
</protein>
<evidence type="ECO:0000313" key="3">
    <source>
        <dbReference type="Proteomes" id="UP001500748"/>
    </source>
</evidence>
<reference evidence="3" key="1">
    <citation type="journal article" date="2019" name="Int. J. Syst. Evol. Microbiol.">
        <title>The Global Catalogue of Microorganisms (GCM) 10K type strain sequencing project: providing services to taxonomists for standard genome sequencing and annotation.</title>
        <authorList>
            <consortium name="The Broad Institute Genomics Platform"/>
            <consortium name="The Broad Institute Genome Sequencing Center for Infectious Disease"/>
            <person name="Wu L."/>
            <person name="Ma J."/>
        </authorList>
    </citation>
    <scope>NUCLEOTIDE SEQUENCE [LARGE SCALE GENOMIC DNA]</scope>
    <source>
        <strain evidence="3">JCM 17337</strain>
    </source>
</reference>
<comment type="caution">
    <text evidence="2">The sequence shown here is derived from an EMBL/GenBank/DDBJ whole genome shotgun (WGS) entry which is preliminary data.</text>
</comment>
<feature type="compositionally biased region" description="Basic and acidic residues" evidence="1">
    <location>
        <begin position="34"/>
        <end position="43"/>
    </location>
</feature>
<proteinExistence type="predicted"/>
<evidence type="ECO:0000313" key="2">
    <source>
        <dbReference type="EMBL" id="GAA3756836.1"/>
    </source>
</evidence>
<dbReference type="Proteomes" id="UP001500748">
    <property type="component" value="Unassembled WGS sequence"/>
</dbReference>